<dbReference type="CDD" id="cd22231">
    <property type="entry name" value="RHH_NikR_HicB-like"/>
    <property type="match status" value="1"/>
</dbReference>
<dbReference type="SUPFAM" id="SSF55021">
    <property type="entry name" value="ACT-like"/>
    <property type="match status" value="1"/>
</dbReference>
<dbReference type="EMBL" id="FODO01000014">
    <property type="protein sequence ID" value="SEO64266.1"/>
    <property type="molecule type" value="Genomic_DNA"/>
</dbReference>
<dbReference type="InterPro" id="IPR027271">
    <property type="entry name" value="Acetolactate_synth/TF_NikR_C"/>
</dbReference>
<dbReference type="InterPro" id="IPR050192">
    <property type="entry name" value="CopG/NikR_regulator"/>
</dbReference>
<keyword evidence="5 7" id="KW-0238">DNA-binding</keyword>
<feature type="region of interest" description="Disordered" evidence="8">
    <location>
        <begin position="133"/>
        <end position="153"/>
    </location>
</feature>
<accession>A0A1H8RD25</accession>
<evidence type="ECO:0000256" key="7">
    <source>
        <dbReference type="HAMAP-Rule" id="MF_00476"/>
    </source>
</evidence>
<dbReference type="NCBIfam" id="NF002815">
    <property type="entry name" value="PRK02967.1"/>
    <property type="match status" value="1"/>
</dbReference>
<sequence length="153" mass="17726">MERFTISMDDQLFKQFDKVSQARGYDNRSEAIRDLVRDYLESTRLEKDNKGYCIATLSYIYNHHERDLASQVTSAYHHHHDLTLSSMHVHMDHDNCLEVAILRGTIQDVRLFAHQVIATNGVRHGKLHIVPLEQKQEPHSHSVTSHTHSSPMT</sequence>
<dbReference type="RefSeq" id="WP_090319201.1">
    <property type="nucleotide sequence ID" value="NZ_FNOE01000013.1"/>
</dbReference>
<dbReference type="InterPro" id="IPR045865">
    <property type="entry name" value="ACT-like_dom_sf"/>
</dbReference>
<dbReference type="GO" id="GO:0016151">
    <property type="term" value="F:nickel cation binding"/>
    <property type="evidence" value="ECO:0007669"/>
    <property type="project" value="UniProtKB-UniRule"/>
</dbReference>
<keyword evidence="6 7" id="KW-0804">Transcription</keyword>
<dbReference type="NCBIfam" id="NF003381">
    <property type="entry name" value="PRK04460.1"/>
    <property type="match status" value="1"/>
</dbReference>
<name>A0A1H8RD25_9PROT</name>
<feature type="domain" description="Ribbon-helix-helix protein CopG" evidence="9">
    <location>
        <begin position="2"/>
        <end position="41"/>
    </location>
</feature>
<evidence type="ECO:0000313" key="11">
    <source>
        <dbReference type="EMBL" id="PTQ77000.1"/>
    </source>
</evidence>
<feature type="binding site" evidence="7">
    <location>
        <position position="96"/>
    </location>
    <ligand>
        <name>Ni(2+)</name>
        <dbReference type="ChEBI" id="CHEBI:49786"/>
    </ligand>
</feature>
<feature type="binding site" evidence="7">
    <location>
        <position position="90"/>
    </location>
    <ligand>
        <name>Ni(2+)</name>
        <dbReference type="ChEBI" id="CHEBI:49786"/>
    </ligand>
</feature>
<dbReference type="EMBL" id="QAOI01000011">
    <property type="protein sequence ID" value="PTQ77000.1"/>
    <property type="molecule type" value="Genomic_DNA"/>
</dbReference>
<dbReference type="Pfam" id="PF01402">
    <property type="entry name" value="RHH_1"/>
    <property type="match status" value="1"/>
</dbReference>
<reference evidence="12" key="2">
    <citation type="submission" date="2016-10" db="EMBL/GenBank/DDBJ databases">
        <authorList>
            <person name="de Groot N.N."/>
        </authorList>
    </citation>
    <scope>NUCLEOTIDE SEQUENCE [LARGE SCALE GENOMIC DNA]</scope>
    <source>
        <strain evidence="12">Nm76</strain>
    </source>
</reference>
<dbReference type="HAMAP" id="MF_00476">
    <property type="entry name" value="NikR"/>
    <property type="match status" value="1"/>
</dbReference>
<evidence type="ECO:0000256" key="2">
    <source>
        <dbReference type="ARBA" id="ARBA00022596"/>
    </source>
</evidence>
<feature type="compositionally biased region" description="Low complexity" evidence="8">
    <location>
        <begin position="141"/>
        <end position="153"/>
    </location>
</feature>
<reference evidence="13" key="1">
    <citation type="submission" date="2016-10" db="EMBL/GenBank/DDBJ databases">
        <authorList>
            <person name="Varghese N."/>
            <person name="Submissions S."/>
        </authorList>
    </citation>
    <scope>NUCLEOTIDE SEQUENCE [LARGE SCALE GENOMIC DNA]</scope>
    <source>
        <strain evidence="13">Nm76</strain>
    </source>
</reference>
<evidence type="ECO:0000256" key="5">
    <source>
        <dbReference type="ARBA" id="ARBA00023125"/>
    </source>
</evidence>
<evidence type="ECO:0000256" key="4">
    <source>
        <dbReference type="ARBA" id="ARBA00023015"/>
    </source>
</evidence>
<dbReference type="SUPFAM" id="SSF47598">
    <property type="entry name" value="Ribbon-helix-helix"/>
    <property type="match status" value="1"/>
</dbReference>
<keyword evidence="3 7" id="KW-0479">Metal-binding</keyword>
<dbReference type="Gene3D" id="3.30.70.1150">
    <property type="entry name" value="ACT-like. Chain A, domain 2"/>
    <property type="match status" value="1"/>
</dbReference>
<dbReference type="InterPro" id="IPR010985">
    <property type="entry name" value="Ribbon_hlx_hlx"/>
</dbReference>
<dbReference type="PANTHER" id="PTHR34719">
    <property type="entry name" value="NICKEL-RESPONSIVE REGULATOR"/>
    <property type="match status" value="1"/>
</dbReference>
<feature type="binding site" evidence="7">
    <location>
        <position position="77"/>
    </location>
    <ligand>
        <name>Ni(2+)</name>
        <dbReference type="ChEBI" id="CHEBI:49786"/>
    </ligand>
</feature>
<dbReference type="Proteomes" id="UP000244128">
    <property type="component" value="Unassembled WGS sequence"/>
</dbReference>
<dbReference type="OrthoDB" id="9806294at2"/>
<dbReference type="GO" id="GO:0003700">
    <property type="term" value="F:DNA-binding transcription factor activity"/>
    <property type="evidence" value="ECO:0007669"/>
    <property type="project" value="UniProtKB-UniRule"/>
</dbReference>
<evidence type="ECO:0000259" key="10">
    <source>
        <dbReference type="Pfam" id="PF08753"/>
    </source>
</evidence>
<evidence type="ECO:0000313" key="14">
    <source>
        <dbReference type="Proteomes" id="UP000244128"/>
    </source>
</evidence>
<comment type="cofactor">
    <cofactor evidence="7">
        <name>Ni(2+)</name>
        <dbReference type="ChEBI" id="CHEBI:49786"/>
    </cofactor>
    <text evidence="7">Binds 1 nickel ion per subunit.</text>
</comment>
<evidence type="ECO:0000313" key="12">
    <source>
        <dbReference type="EMBL" id="SEO64266.1"/>
    </source>
</evidence>
<keyword evidence="4 7" id="KW-0805">Transcription regulation</keyword>
<proteinExistence type="inferred from homology"/>
<dbReference type="InterPro" id="IPR002145">
    <property type="entry name" value="CopG"/>
</dbReference>
<dbReference type="Gene3D" id="1.10.1220.10">
    <property type="entry name" value="Met repressor-like"/>
    <property type="match status" value="1"/>
</dbReference>
<feature type="binding site" evidence="7">
    <location>
        <position position="88"/>
    </location>
    <ligand>
        <name>Ni(2+)</name>
        <dbReference type="ChEBI" id="CHEBI:49786"/>
    </ligand>
</feature>
<evidence type="ECO:0000313" key="13">
    <source>
        <dbReference type="Proteomes" id="UP000198814"/>
    </source>
</evidence>
<evidence type="ECO:0000256" key="1">
    <source>
        <dbReference type="ARBA" id="ARBA00008478"/>
    </source>
</evidence>
<dbReference type="Proteomes" id="UP000198814">
    <property type="component" value="Unassembled WGS sequence"/>
</dbReference>
<evidence type="ECO:0000256" key="3">
    <source>
        <dbReference type="ARBA" id="ARBA00022723"/>
    </source>
</evidence>
<dbReference type="InterPro" id="IPR013321">
    <property type="entry name" value="Arc_rbn_hlx_hlx"/>
</dbReference>
<dbReference type="InterPro" id="IPR014864">
    <property type="entry name" value="TF_NikR_Ni-bd_C"/>
</dbReference>
<gene>
    <name evidence="11" type="ORF">C8R26_11148</name>
    <name evidence="12" type="ORF">SAMN05216333_1142</name>
</gene>
<feature type="domain" description="Transcription factor NikR nickel binding C-terminal" evidence="10">
    <location>
        <begin position="54"/>
        <end position="129"/>
    </location>
</feature>
<dbReference type="GO" id="GO:0003677">
    <property type="term" value="F:DNA binding"/>
    <property type="evidence" value="ECO:0007669"/>
    <property type="project" value="UniProtKB-KW"/>
</dbReference>
<dbReference type="STRING" id="42354.SAMN05216333_1142"/>
<dbReference type="GO" id="GO:0010045">
    <property type="term" value="P:response to nickel cation"/>
    <property type="evidence" value="ECO:0007669"/>
    <property type="project" value="InterPro"/>
</dbReference>
<reference evidence="11 14" key="3">
    <citation type="submission" date="2018-04" db="EMBL/GenBank/DDBJ databases">
        <title>Active sludge and wastewater microbial communities from Klosterneuburg, Austria.</title>
        <authorList>
            <person name="Wagner M."/>
        </authorList>
    </citation>
    <scope>NUCLEOTIDE SEQUENCE [LARGE SCALE GENOMIC DNA]</scope>
    <source>
        <strain evidence="11 14">Nm49</strain>
    </source>
</reference>
<comment type="similarity">
    <text evidence="1 7">Belongs to the transcriptional regulatory CopG/NikR family.</text>
</comment>
<dbReference type="InterPro" id="IPR022988">
    <property type="entry name" value="Ni_resp_reg_NikR"/>
</dbReference>
<comment type="function">
    <text evidence="7">Transcriptional regulator.</text>
</comment>
<keyword evidence="2 7" id="KW-0533">Nickel</keyword>
<organism evidence="12 13">
    <name type="scientific">Nitrosomonas oligotropha</name>
    <dbReference type="NCBI Taxonomy" id="42354"/>
    <lineage>
        <taxon>Bacteria</taxon>
        <taxon>Pseudomonadati</taxon>
        <taxon>Pseudomonadota</taxon>
        <taxon>Betaproteobacteria</taxon>
        <taxon>Nitrosomonadales</taxon>
        <taxon>Nitrosomonadaceae</taxon>
        <taxon>Nitrosomonas</taxon>
    </lineage>
</organism>
<dbReference type="NCBIfam" id="NF002169">
    <property type="entry name" value="PRK01002.1"/>
    <property type="match status" value="1"/>
</dbReference>
<keyword evidence="13" id="KW-1185">Reference proteome</keyword>
<dbReference type="PANTHER" id="PTHR34719:SF2">
    <property type="entry name" value="NICKEL-RESPONSIVE REGULATOR"/>
    <property type="match status" value="1"/>
</dbReference>
<dbReference type="Pfam" id="PF08753">
    <property type="entry name" value="NikR_C"/>
    <property type="match status" value="1"/>
</dbReference>
<protein>
    <recommendedName>
        <fullName evidence="7">Putative nickel-responsive regulator</fullName>
    </recommendedName>
</protein>
<evidence type="ECO:0000259" key="9">
    <source>
        <dbReference type="Pfam" id="PF01402"/>
    </source>
</evidence>
<evidence type="ECO:0000256" key="8">
    <source>
        <dbReference type="SAM" id="MobiDB-lite"/>
    </source>
</evidence>
<dbReference type="AlphaFoldDB" id="A0A1H8RD25"/>
<evidence type="ECO:0000256" key="6">
    <source>
        <dbReference type="ARBA" id="ARBA00023163"/>
    </source>
</evidence>